<dbReference type="GeneID" id="27720299"/>
<evidence type="ECO:0000256" key="6">
    <source>
        <dbReference type="ARBA" id="ARBA00023242"/>
    </source>
</evidence>
<keyword evidence="5" id="KW-0862">Zinc</keyword>
<evidence type="ECO:0000313" key="11">
    <source>
        <dbReference type="EMBL" id="KEZ45864.1"/>
    </source>
</evidence>
<evidence type="ECO:0000256" key="7">
    <source>
        <dbReference type="PROSITE-ProRule" id="PRU00042"/>
    </source>
</evidence>
<dbReference type="Pfam" id="PF04082">
    <property type="entry name" value="Fungal_trans"/>
    <property type="match status" value="1"/>
</dbReference>
<keyword evidence="2" id="KW-0479">Metal-binding</keyword>
<comment type="caution">
    <text evidence="11">The sequence shown here is derived from an EMBL/GenBank/DDBJ whole genome shotgun (WGS) entry which is preliminary data.</text>
</comment>
<dbReference type="OrthoDB" id="654211at2759"/>
<dbReference type="VEuPathDB" id="FungiDB:SAPIO_CDS1227"/>
<dbReference type="EMBL" id="JOWA01000055">
    <property type="protein sequence ID" value="KEZ45864.1"/>
    <property type="molecule type" value="Genomic_DNA"/>
</dbReference>
<dbReference type="Pfam" id="PF00172">
    <property type="entry name" value="Zn_clus"/>
    <property type="match status" value="1"/>
</dbReference>
<dbReference type="GO" id="GO:0000785">
    <property type="term" value="C:chromatin"/>
    <property type="evidence" value="ECO:0007669"/>
    <property type="project" value="TreeGrafter"/>
</dbReference>
<reference evidence="11 12" key="1">
    <citation type="journal article" date="2014" name="Genome Announc.">
        <title>Draft genome sequence of the pathogenic fungus Scedosporium apiospermum.</title>
        <authorList>
            <person name="Vandeputte P."/>
            <person name="Ghamrawi S."/>
            <person name="Rechenmann M."/>
            <person name="Iltis A."/>
            <person name="Giraud S."/>
            <person name="Fleury M."/>
            <person name="Thornton C."/>
            <person name="Delhaes L."/>
            <person name="Meyer W."/>
            <person name="Papon N."/>
            <person name="Bouchara J.P."/>
        </authorList>
    </citation>
    <scope>NUCLEOTIDE SEQUENCE [LARGE SCALE GENOMIC DNA]</scope>
    <source>
        <strain evidence="11 12">IHEM 14462</strain>
    </source>
</reference>
<dbReference type="InterPro" id="IPR036864">
    <property type="entry name" value="Zn2-C6_fun-type_DNA-bd_sf"/>
</dbReference>
<dbReference type="InterPro" id="IPR051059">
    <property type="entry name" value="VerF-like"/>
</dbReference>
<dbReference type="SMART" id="SM00355">
    <property type="entry name" value="ZnF_C2H2"/>
    <property type="match status" value="2"/>
</dbReference>
<comment type="subcellular location">
    <subcellularLocation>
        <location evidence="1">Nucleus</location>
    </subcellularLocation>
</comment>
<dbReference type="SUPFAM" id="SSF57701">
    <property type="entry name" value="Zn2/Cys6 DNA-binding domain"/>
    <property type="match status" value="1"/>
</dbReference>
<dbReference type="PROSITE" id="PS00028">
    <property type="entry name" value="ZINC_FINGER_C2H2_1"/>
    <property type="match status" value="1"/>
</dbReference>
<evidence type="ECO:0000256" key="3">
    <source>
        <dbReference type="ARBA" id="ARBA00022737"/>
    </source>
</evidence>
<protein>
    <submittedName>
        <fullName evidence="11">Zinc finger, C2H2 type domain containing protein</fullName>
    </submittedName>
</protein>
<dbReference type="KEGG" id="sapo:SAPIO_CDS1227"/>
<feature type="domain" description="Zn(2)-C6 fungal-type" evidence="9">
    <location>
        <begin position="74"/>
        <end position="103"/>
    </location>
</feature>
<dbReference type="CDD" id="cd12148">
    <property type="entry name" value="fungal_TF_MHR"/>
    <property type="match status" value="1"/>
</dbReference>
<dbReference type="SMART" id="SM00066">
    <property type="entry name" value="GAL4"/>
    <property type="match status" value="1"/>
</dbReference>
<keyword evidence="4 7" id="KW-0863">Zinc-finger</keyword>
<evidence type="ECO:0000256" key="1">
    <source>
        <dbReference type="ARBA" id="ARBA00004123"/>
    </source>
</evidence>
<dbReference type="Proteomes" id="UP000028545">
    <property type="component" value="Unassembled WGS sequence"/>
</dbReference>
<feature type="domain" description="C2H2-type" evidence="10">
    <location>
        <begin position="36"/>
        <end position="57"/>
    </location>
</feature>
<evidence type="ECO:0000256" key="2">
    <source>
        <dbReference type="ARBA" id="ARBA00022723"/>
    </source>
</evidence>
<evidence type="ECO:0000259" key="9">
    <source>
        <dbReference type="PROSITE" id="PS50048"/>
    </source>
</evidence>
<evidence type="ECO:0000256" key="8">
    <source>
        <dbReference type="SAM" id="MobiDB-lite"/>
    </source>
</evidence>
<dbReference type="InterPro" id="IPR007219">
    <property type="entry name" value="XnlR_reg_dom"/>
</dbReference>
<dbReference type="PANTHER" id="PTHR40626:SF3">
    <property type="entry name" value="TRANSCRIPTION FACTOR WITH C2H2 AND ZN(2)-CYS(6) DNA BINDING DOMAIN (EUROFUNG)-RELATED"/>
    <property type="match status" value="1"/>
</dbReference>
<keyword evidence="3" id="KW-0677">Repeat</keyword>
<proteinExistence type="predicted"/>
<dbReference type="InterPro" id="IPR001138">
    <property type="entry name" value="Zn2Cys6_DnaBD"/>
</dbReference>
<dbReference type="InterPro" id="IPR036236">
    <property type="entry name" value="Znf_C2H2_sf"/>
</dbReference>
<organism evidence="11 12">
    <name type="scientific">Pseudallescheria apiosperma</name>
    <name type="common">Scedosporium apiospermum</name>
    <dbReference type="NCBI Taxonomy" id="563466"/>
    <lineage>
        <taxon>Eukaryota</taxon>
        <taxon>Fungi</taxon>
        <taxon>Dikarya</taxon>
        <taxon>Ascomycota</taxon>
        <taxon>Pezizomycotina</taxon>
        <taxon>Sordariomycetes</taxon>
        <taxon>Hypocreomycetidae</taxon>
        <taxon>Microascales</taxon>
        <taxon>Microascaceae</taxon>
        <taxon>Scedosporium</taxon>
    </lineage>
</organism>
<keyword evidence="6" id="KW-0539">Nucleus</keyword>
<dbReference type="Gene3D" id="4.10.240.10">
    <property type="entry name" value="Zn(2)-C6 fungal-type DNA-binding domain"/>
    <property type="match status" value="1"/>
</dbReference>
<gene>
    <name evidence="11" type="ORF">SAPIO_CDS1227</name>
</gene>
<evidence type="ECO:0000256" key="4">
    <source>
        <dbReference type="ARBA" id="ARBA00022771"/>
    </source>
</evidence>
<evidence type="ECO:0000259" key="10">
    <source>
        <dbReference type="PROSITE" id="PS50157"/>
    </source>
</evidence>
<sequence>MSDNQEFFHCPVCSKRYKRREHMQRHWASHNASRPHRCAQCSRAFQRLDVLKRHARTCEARALGLIAPSGRRRACDLCVRQKKACSASQPCQNCERLSVPCCYSFNVNQENKRPSTSQESVAAGSDSSEAQTLPTTEDINPIVETVETVEELAVNEADFNAVILADPLEAGIWDAPDTSGSWLDYLNFMPARSLLDVSTNRQQLVTTRKDNPRYSFRFLDNFTRRTGLLESFECGTPALRERTVTSFLQQQVGSNVILRHLAGSHSGPSADVADDLAAALADSSTIPTSITGPVTFVQNPWLHDPLMIKIHQIIVIAKEVVTMKPRNSAVTVEWSPLLEQKCIEFFSQENVRKFLTLYWTIWHPNVNLIHRPTFDPATANPTLLAAMAVMGASMSPNPADRDNAKLWFNCVEEMVFTDDDLCSEPLYTLDTGVLIPATQKRKVQALQAAYIVCLYQNWEGTDASKRRIRRYRFSTVVSVARDIGLGSARHTDCRRPVGYEFEWKSFAVKEELIRTFLWIFLLDHAFVTFNNLPPRLVIKEMKIHMARPEACFQAATAEECLEELQKWSAHSALLPVLTLHEAVEMVCKGGMHEGMHETLAHLGALNLFAVISAVHSLVFQHQNSFAEDGHLVAIRHALKNWKPAWDFYTSKLSGGPPHNMISGDALTPENAWRRIGFYRHAQEYWLLASVIIDRLTSPDQAWRNESPSDSDQAQQPNLREATPPDPILSRYDQTSMRQVNDLIADFQKFQIISEED</sequence>
<dbReference type="PANTHER" id="PTHR40626">
    <property type="entry name" value="MIP31509P"/>
    <property type="match status" value="1"/>
</dbReference>
<dbReference type="SUPFAM" id="SSF57667">
    <property type="entry name" value="beta-beta-alpha zinc fingers"/>
    <property type="match status" value="1"/>
</dbReference>
<feature type="domain" description="C2H2-type" evidence="10">
    <location>
        <begin position="8"/>
        <end position="35"/>
    </location>
</feature>
<dbReference type="GO" id="GO:0008270">
    <property type="term" value="F:zinc ion binding"/>
    <property type="evidence" value="ECO:0007669"/>
    <property type="project" value="UniProtKB-KW"/>
</dbReference>
<dbReference type="GO" id="GO:0006351">
    <property type="term" value="P:DNA-templated transcription"/>
    <property type="evidence" value="ECO:0007669"/>
    <property type="project" value="InterPro"/>
</dbReference>
<dbReference type="PROSITE" id="PS50048">
    <property type="entry name" value="ZN2_CY6_FUNGAL_2"/>
    <property type="match status" value="1"/>
</dbReference>
<feature type="region of interest" description="Disordered" evidence="8">
    <location>
        <begin position="701"/>
        <end position="731"/>
    </location>
</feature>
<dbReference type="AlphaFoldDB" id="A0A084GEV2"/>
<evidence type="ECO:0000256" key="5">
    <source>
        <dbReference type="ARBA" id="ARBA00022833"/>
    </source>
</evidence>
<keyword evidence="12" id="KW-1185">Reference proteome</keyword>
<dbReference type="FunFam" id="3.30.160.60:FF:000446">
    <property type="entry name" value="Zinc finger protein"/>
    <property type="match status" value="1"/>
</dbReference>
<accession>A0A084GEV2</accession>
<evidence type="ECO:0000313" key="12">
    <source>
        <dbReference type="Proteomes" id="UP000028545"/>
    </source>
</evidence>
<name>A0A084GEV2_PSEDA</name>
<dbReference type="CDD" id="cd00067">
    <property type="entry name" value="GAL4"/>
    <property type="match status" value="1"/>
</dbReference>
<feature type="compositionally biased region" description="Polar residues" evidence="8">
    <location>
        <begin position="701"/>
        <end position="717"/>
    </location>
</feature>
<dbReference type="PROSITE" id="PS50157">
    <property type="entry name" value="ZINC_FINGER_C2H2_2"/>
    <property type="match status" value="2"/>
</dbReference>
<dbReference type="Gene3D" id="3.30.160.60">
    <property type="entry name" value="Classic Zinc Finger"/>
    <property type="match status" value="1"/>
</dbReference>
<dbReference type="OMA" id="YMVCLYQ"/>
<feature type="region of interest" description="Disordered" evidence="8">
    <location>
        <begin position="111"/>
        <end position="136"/>
    </location>
</feature>
<dbReference type="GO" id="GO:0005634">
    <property type="term" value="C:nucleus"/>
    <property type="evidence" value="ECO:0007669"/>
    <property type="project" value="UniProtKB-SubCell"/>
</dbReference>
<dbReference type="GO" id="GO:0000978">
    <property type="term" value="F:RNA polymerase II cis-regulatory region sequence-specific DNA binding"/>
    <property type="evidence" value="ECO:0007669"/>
    <property type="project" value="InterPro"/>
</dbReference>
<dbReference type="HOGENOM" id="CLU_012538_0_1_1"/>
<dbReference type="GO" id="GO:0000981">
    <property type="term" value="F:DNA-binding transcription factor activity, RNA polymerase II-specific"/>
    <property type="evidence" value="ECO:0007669"/>
    <property type="project" value="InterPro"/>
</dbReference>
<dbReference type="InterPro" id="IPR013087">
    <property type="entry name" value="Znf_C2H2_type"/>
</dbReference>
<dbReference type="RefSeq" id="XP_016645663.1">
    <property type="nucleotide sequence ID" value="XM_016784547.1"/>
</dbReference>